<evidence type="ECO:0000313" key="1">
    <source>
        <dbReference type="EMBL" id="GHO82141.1"/>
    </source>
</evidence>
<protein>
    <submittedName>
        <fullName evidence="1">Uncharacterized protein</fullName>
    </submittedName>
</protein>
<reference evidence="1 2" key="1">
    <citation type="journal article" date="2021" name="Int. J. Syst. Evol. Microbiol.">
        <title>Reticulibacter mediterranei gen. nov., sp. nov., within the new family Reticulibacteraceae fam. nov., and Ktedonospora formicarum gen. nov., sp. nov., Ktedonobacter robiniae sp. nov., Dictyobacter formicarum sp. nov. and Dictyobacter arantiisoli sp. nov., belonging to the class Ktedonobacteria.</title>
        <authorList>
            <person name="Yabe S."/>
            <person name="Zheng Y."/>
            <person name="Wang C.M."/>
            <person name="Sakai Y."/>
            <person name="Abe K."/>
            <person name="Yokota A."/>
            <person name="Donadio S."/>
            <person name="Cavaletti L."/>
            <person name="Monciardini P."/>
        </authorList>
    </citation>
    <scope>NUCLEOTIDE SEQUENCE [LARGE SCALE GENOMIC DNA]</scope>
    <source>
        <strain evidence="1 2">SOSP1-9</strain>
    </source>
</reference>
<comment type="caution">
    <text evidence="1">The sequence shown here is derived from an EMBL/GenBank/DDBJ whole genome shotgun (WGS) entry which is preliminary data.</text>
</comment>
<dbReference type="EMBL" id="BNJJ01000001">
    <property type="protein sequence ID" value="GHO82141.1"/>
    <property type="molecule type" value="Genomic_DNA"/>
</dbReference>
<keyword evidence="2" id="KW-1185">Reference proteome</keyword>
<organism evidence="1 2">
    <name type="scientific">Dictyobacter formicarum</name>
    <dbReference type="NCBI Taxonomy" id="2778368"/>
    <lineage>
        <taxon>Bacteria</taxon>
        <taxon>Bacillati</taxon>
        <taxon>Chloroflexota</taxon>
        <taxon>Ktedonobacteria</taxon>
        <taxon>Ktedonobacterales</taxon>
        <taxon>Dictyobacteraceae</taxon>
        <taxon>Dictyobacter</taxon>
    </lineage>
</organism>
<sequence>MIETGPFNAGKNDSYGKHYRHEAWDRCQSIISSQWIQGCEYNKNKRKKIVVQRNTPPPNEKRSQWNENTNQIEYIQDLEGRWNEAGLDNITERGQW</sequence>
<proteinExistence type="predicted"/>
<dbReference type="Proteomes" id="UP000635565">
    <property type="component" value="Unassembled WGS sequence"/>
</dbReference>
<accession>A0ABQ3VA78</accession>
<evidence type="ECO:0000313" key="2">
    <source>
        <dbReference type="Proteomes" id="UP000635565"/>
    </source>
</evidence>
<gene>
    <name evidence="1" type="ORF">KSZ_01470</name>
</gene>
<name>A0ABQ3VA78_9CHLR</name>